<keyword evidence="3" id="KW-1185">Reference proteome</keyword>
<protein>
    <submittedName>
        <fullName evidence="2">Uncharacterized protein</fullName>
    </submittedName>
</protein>
<proteinExistence type="predicted"/>
<organism evidence="2 3">
    <name type="scientific">Mycena citricolor</name>
    <dbReference type="NCBI Taxonomy" id="2018698"/>
    <lineage>
        <taxon>Eukaryota</taxon>
        <taxon>Fungi</taxon>
        <taxon>Dikarya</taxon>
        <taxon>Basidiomycota</taxon>
        <taxon>Agaricomycotina</taxon>
        <taxon>Agaricomycetes</taxon>
        <taxon>Agaricomycetidae</taxon>
        <taxon>Agaricales</taxon>
        <taxon>Marasmiineae</taxon>
        <taxon>Mycenaceae</taxon>
        <taxon>Mycena</taxon>
    </lineage>
</organism>
<evidence type="ECO:0000256" key="1">
    <source>
        <dbReference type="SAM" id="MobiDB-lite"/>
    </source>
</evidence>
<feature type="compositionally biased region" description="Polar residues" evidence="1">
    <location>
        <begin position="48"/>
        <end position="57"/>
    </location>
</feature>
<sequence>MHGHRQEMLGFENDGESNLEAAFDCPTTRVNENRAAMESGSGCHTVAKSGQANSASPQPVPTPCSSRLRFRVFRILTSTRRFWRRVVVVVKLPTPPIRRCHIQTLLAGGEHPSSWRLRHPPLVVPARLARPVRVVFRRVNQIPEIQPTAQVGRVCPRDSDPQAAVLLFKSGVGDAWMMRLERGAEPAKQAFPSVASVDFSGMPEVGEERWKVGCETITDASLARGHSSIQDLASHL</sequence>
<gene>
    <name evidence="2" type="ORF">MYCIT1_LOCUS27137</name>
</gene>
<reference evidence="2" key="1">
    <citation type="submission" date="2023-11" db="EMBL/GenBank/DDBJ databases">
        <authorList>
            <person name="De Vega J J."/>
            <person name="De Vega J J."/>
        </authorList>
    </citation>
    <scope>NUCLEOTIDE SEQUENCE</scope>
</reference>
<name>A0AAD2K469_9AGAR</name>
<evidence type="ECO:0000313" key="3">
    <source>
        <dbReference type="Proteomes" id="UP001295794"/>
    </source>
</evidence>
<feature type="region of interest" description="Disordered" evidence="1">
    <location>
        <begin position="41"/>
        <end position="62"/>
    </location>
</feature>
<accession>A0AAD2K469</accession>
<dbReference type="AlphaFoldDB" id="A0AAD2K469"/>
<evidence type="ECO:0000313" key="2">
    <source>
        <dbReference type="EMBL" id="CAK5277959.1"/>
    </source>
</evidence>
<dbReference type="EMBL" id="CAVNYO010000421">
    <property type="protein sequence ID" value="CAK5277959.1"/>
    <property type="molecule type" value="Genomic_DNA"/>
</dbReference>
<comment type="caution">
    <text evidence="2">The sequence shown here is derived from an EMBL/GenBank/DDBJ whole genome shotgun (WGS) entry which is preliminary data.</text>
</comment>
<dbReference type="Proteomes" id="UP001295794">
    <property type="component" value="Unassembled WGS sequence"/>
</dbReference>